<evidence type="ECO:0000256" key="1">
    <source>
        <dbReference type="ARBA" id="ARBA00004383"/>
    </source>
</evidence>
<feature type="domain" description="TonB C-terminal" evidence="10">
    <location>
        <begin position="103"/>
        <end position="198"/>
    </location>
</feature>
<keyword evidence="6" id="KW-0812">Transmembrane</keyword>
<organism evidence="11 12">
    <name type="scientific">Chitinophaga caseinilytica</name>
    <dbReference type="NCBI Taxonomy" id="2267521"/>
    <lineage>
        <taxon>Bacteria</taxon>
        <taxon>Pseudomonadati</taxon>
        <taxon>Bacteroidota</taxon>
        <taxon>Chitinophagia</taxon>
        <taxon>Chitinophagales</taxon>
        <taxon>Chitinophagaceae</taxon>
        <taxon>Chitinophaga</taxon>
    </lineage>
</organism>
<accession>A0ABZ2ZAB5</accession>
<proteinExistence type="inferred from homology"/>
<dbReference type="EMBL" id="CP150096">
    <property type="protein sequence ID" value="WZN48734.1"/>
    <property type="molecule type" value="Genomic_DNA"/>
</dbReference>
<keyword evidence="12" id="KW-1185">Reference proteome</keyword>
<dbReference type="PANTHER" id="PTHR33446:SF2">
    <property type="entry name" value="PROTEIN TONB"/>
    <property type="match status" value="1"/>
</dbReference>
<evidence type="ECO:0000313" key="11">
    <source>
        <dbReference type="EMBL" id="WZN48734.1"/>
    </source>
</evidence>
<dbReference type="RefSeq" id="WP_341843320.1">
    <property type="nucleotide sequence ID" value="NZ_CP149792.1"/>
</dbReference>
<keyword evidence="3" id="KW-0813">Transport</keyword>
<evidence type="ECO:0000256" key="7">
    <source>
        <dbReference type="ARBA" id="ARBA00022927"/>
    </source>
</evidence>
<evidence type="ECO:0000256" key="9">
    <source>
        <dbReference type="ARBA" id="ARBA00023136"/>
    </source>
</evidence>
<keyword evidence="4" id="KW-1003">Cell membrane</keyword>
<sequence>MTIRSIIPICLMTLVAACSPKDKTVAPPEAGTEVPYTIGGCTTTFEPPSADTVSLKPNELPLPDADFESVHNSSECIVEPPLPPATDAIICCLPCEPMPQFPGGEKALIDFLEKNIQYPEAALLENKSGTVFVKFVVQADGKLTDFGIIGESPGFGMDEEALRVMKMMPDWEPGVLNGKPSATVFNLPIRFSFTTGKQ</sequence>
<dbReference type="Gene3D" id="3.30.1150.10">
    <property type="match status" value="1"/>
</dbReference>
<protein>
    <submittedName>
        <fullName evidence="11">Energy transducer TonB</fullName>
    </submittedName>
</protein>
<dbReference type="InterPro" id="IPR006260">
    <property type="entry name" value="TonB/TolA_C"/>
</dbReference>
<reference evidence="11 12" key="1">
    <citation type="submission" date="2024-03" db="EMBL/GenBank/DDBJ databases">
        <title>Chitinophaga caseinilytica sp. nov., a casein hydrolysing bacterium isolated from forest soil.</title>
        <authorList>
            <person name="Lee D.S."/>
            <person name="Han D.M."/>
            <person name="Baek J.H."/>
            <person name="Choi D.G."/>
            <person name="Jeon J.H."/>
            <person name="Jeon C.O."/>
        </authorList>
    </citation>
    <scope>NUCLEOTIDE SEQUENCE [LARGE SCALE GENOMIC DNA]</scope>
    <source>
        <strain evidence="11 12">KACC 19118</strain>
    </source>
</reference>
<comment type="similarity">
    <text evidence="2">Belongs to the TonB family.</text>
</comment>
<evidence type="ECO:0000256" key="8">
    <source>
        <dbReference type="ARBA" id="ARBA00022989"/>
    </source>
</evidence>
<dbReference type="PROSITE" id="PS51257">
    <property type="entry name" value="PROKAR_LIPOPROTEIN"/>
    <property type="match status" value="1"/>
</dbReference>
<evidence type="ECO:0000256" key="5">
    <source>
        <dbReference type="ARBA" id="ARBA00022519"/>
    </source>
</evidence>
<evidence type="ECO:0000256" key="4">
    <source>
        <dbReference type="ARBA" id="ARBA00022475"/>
    </source>
</evidence>
<name>A0ABZ2ZAB5_9BACT</name>
<dbReference type="InterPro" id="IPR037682">
    <property type="entry name" value="TonB_C"/>
</dbReference>
<evidence type="ECO:0000256" key="2">
    <source>
        <dbReference type="ARBA" id="ARBA00006555"/>
    </source>
</evidence>
<evidence type="ECO:0000259" key="10">
    <source>
        <dbReference type="PROSITE" id="PS52015"/>
    </source>
</evidence>
<gene>
    <name evidence="11" type="ORF">WJU22_11180</name>
</gene>
<dbReference type="NCBIfam" id="TIGR01352">
    <property type="entry name" value="tonB_Cterm"/>
    <property type="match status" value="1"/>
</dbReference>
<evidence type="ECO:0000256" key="3">
    <source>
        <dbReference type="ARBA" id="ARBA00022448"/>
    </source>
</evidence>
<keyword evidence="8" id="KW-1133">Transmembrane helix</keyword>
<dbReference type="PANTHER" id="PTHR33446">
    <property type="entry name" value="PROTEIN TONB-RELATED"/>
    <property type="match status" value="1"/>
</dbReference>
<dbReference type="Pfam" id="PF03544">
    <property type="entry name" value="TonB_C"/>
    <property type="match status" value="1"/>
</dbReference>
<keyword evidence="9" id="KW-0472">Membrane</keyword>
<dbReference type="PROSITE" id="PS52015">
    <property type="entry name" value="TONB_CTD"/>
    <property type="match status" value="1"/>
</dbReference>
<evidence type="ECO:0000313" key="12">
    <source>
        <dbReference type="Proteomes" id="UP001449657"/>
    </source>
</evidence>
<dbReference type="InterPro" id="IPR051045">
    <property type="entry name" value="TonB-dependent_transducer"/>
</dbReference>
<keyword evidence="5" id="KW-0997">Cell inner membrane</keyword>
<keyword evidence="7" id="KW-0653">Protein transport</keyword>
<evidence type="ECO:0000256" key="6">
    <source>
        <dbReference type="ARBA" id="ARBA00022692"/>
    </source>
</evidence>
<dbReference type="SUPFAM" id="SSF74653">
    <property type="entry name" value="TolA/TonB C-terminal domain"/>
    <property type="match status" value="1"/>
</dbReference>
<dbReference type="Proteomes" id="UP001449657">
    <property type="component" value="Chromosome"/>
</dbReference>
<comment type="subcellular location">
    <subcellularLocation>
        <location evidence="1">Cell inner membrane</location>
        <topology evidence="1">Single-pass membrane protein</topology>
        <orientation evidence="1">Periplasmic side</orientation>
    </subcellularLocation>
</comment>